<dbReference type="PANTHER" id="PTHR31929">
    <property type="entry name" value="SAUR-LIKE AUXIN-RESPONSIVE PROTEIN FAMILY-RELATED"/>
    <property type="match status" value="1"/>
</dbReference>
<dbReference type="Pfam" id="PF02519">
    <property type="entry name" value="Auxin_inducible"/>
    <property type="match status" value="1"/>
</dbReference>
<dbReference type="EMBL" id="JAVYJV010000019">
    <property type="protein sequence ID" value="KAK4345435.1"/>
    <property type="molecule type" value="Genomic_DNA"/>
</dbReference>
<sequence length="234" mass="26822">MDLDSNLIEFGFGLPWIKFMIQQSIPLRHKSTTTTSSVSAKLPDVPKGHMAVYVGESHNSKHRFVVPISCLNHHSSQDLLKHAEDEYKFDYPMGRLTIPCKQRKSFIEYKRARHDLLKKLRKVRTRVNNKIFNLTAISWGEDKSLCHNLGNQLSPLSYFGPTIVNFGPTLLDATTDKSTNFSDQSPYIKVRELVCKCKFLSSHYISLEACFQFLAAPKVKEKFIDHEESSQDNL</sequence>
<organism evidence="2 3">
    <name type="scientific">Anisodus tanguticus</name>
    <dbReference type="NCBI Taxonomy" id="243964"/>
    <lineage>
        <taxon>Eukaryota</taxon>
        <taxon>Viridiplantae</taxon>
        <taxon>Streptophyta</taxon>
        <taxon>Embryophyta</taxon>
        <taxon>Tracheophyta</taxon>
        <taxon>Spermatophyta</taxon>
        <taxon>Magnoliopsida</taxon>
        <taxon>eudicotyledons</taxon>
        <taxon>Gunneridae</taxon>
        <taxon>Pentapetalae</taxon>
        <taxon>asterids</taxon>
        <taxon>lamiids</taxon>
        <taxon>Solanales</taxon>
        <taxon>Solanaceae</taxon>
        <taxon>Solanoideae</taxon>
        <taxon>Hyoscyameae</taxon>
        <taxon>Anisodus</taxon>
    </lineage>
</organism>
<dbReference type="InterPro" id="IPR003676">
    <property type="entry name" value="SAUR_fam"/>
</dbReference>
<dbReference type="Proteomes" id="UP001291623">
    <property type="component" value="Unassembled WGS sequence"/>
</dbReference>
<proteinExistence type="inferred from homology"/>
<dbReference type="AlphaFoldDB" id="A0AAE1R5C4"/>
<dbReference type="GO" id="GO:0009733">
    <property type="term" value="P:response to auxin"/>
    <property type="evidence" value="ECO:0007669"/>
    <property type="project" value="InterPro"/>
</dbReference>
<keyword evidence="3" id="KW-1185">Reference proteome</keyword>
<comment type="caution">
    <text evidence="2">The sequence shown here is derived from an EMBL/GenBank/DDBJ whole genome shotgun (WGS) entry which is preliminary data.</text>
</comment>
<name>A0AAE1R5C4_9SOLA</name>
<evidence type="ECO:0000313" key="3">
    <source>
        <dbReference type="Proteomes" id="UP001291623"/>
    </source>
</evidence>
<evidence type="ECO:0000256" key="1">
    <source>
        <dbReference type="ARBA" id="ARBA00006974"/>
    </source>
</evidence>
<reference evidence="2" key="1">
    <citation type="submission" date="2023-12" db="EMBL/GenBank/DDBJ databases">
        <title>Genome assembly of Anisodus tanguticus.</title>
        <authorList>
            <person name="Wang Y.-J."/>
        </authorList>
    </citation>
    <scope>NUCLEOTIDE SEQUENCE</scope>
    <source>
        <strain evidence="2">KB-2021</strain>
        <tissue evidence="2">Leaf</tissue>
    </source>
</reference>
<gene>
    <name evidence="2" type="ORF">RND71_035611</name>
</gene>
<accession>A0AAE1R5C4</accession>
<evidence type="ECO:0000313" key="2">
    <source>
        <dbReference type="EMBL" id="KAK4345435.1"/>
    </source>
</evidence>
<comment type="similarity">
    <text evidence="1">Belongs to the ARG7 family.</text>
</comment>
<protein>
    <submittedName>
        <fullName evidence="2">Uncharacterized protein</fullName>
    </submittedName>
</protein>